<comment type="subcellular location">
    <subcellularLocation>
        <location evidence="1">Endoplasmic reticulum membrane</location>
        <topology evidence="1">Multi-pass membrane protein</topology>
    </subcellularLocation>
</comment>
<evidence type="ECO:0000313" key="11">
    <source>
        <dbReference type="EMBL" id="KIN00502.1"/>
    </source>
</evidence>
<dbReference type="InterPro" id="IPR009445">
    <property type="entry name" value="TMEM85/Emc4"/>
</dbReference>
<dbReference type="GO" id="GO:0072546">
    <property type="term" value="C:EMC complex"/>
    <property type="evidence" value="ECO:0007669"/>
    <property type="project" value="EnsemblFungi"/>
</dbReference>
<dbReference type="Proteomes" id="UP000054321">
    <property type="component" value="Unassembled WGS sequence"/>
</dbReference>
<feature type="compositionally biased region" description="Low complexity" evidence="9">
    <location>
        <begin position="35"/>
        <end position="53"/>
    </location>
</feature>
<dbReference type="Pfam" id="PF06417">
    <property type="entry name" value="EMC4"/>
    <property type="match status" value="1"/>
</dbReference>
<sequence>MAALPPLPPSWALDLSTQPPRPAKSSSIPDPPGFSAASSSKSKSTQSSTTSAKPNPRDPQMLVKKAYEVALAPAKQLPMTFIMMYMSGSTLQIFTIMTVFMAFKNPLVGLLSTFSAFERFETEETRGKLVLVRALYVLMQLVGLGLGVWKVNQMGLLPTTRSDWLAWETARTPLERAIPAF</sequence>
<evidence type="ECO:0000313" key="12">
    <source>
        <dbReference type="Proteomes" id="UP000054321"/>
    </source>
</evidence>
<dbReference type="InParanoid" id="A0A0C3HDY0"/>
<dbReference type="HOGENOM" id="CLU_098404_2_0_1"/>
<evidence type="ECO:0000256" key="6">
    <source>
        <dbReference type="ARBA" id="ARBA00022989"/>
    </source>
</evidence>
<gene>
    <name evidence="11" type="ORF">OIDMADRAFT_19558</name>
</gene>
<reference evidence="12" key="2">
    <citation type="submission" date="2015-01" db="EMBL/GenBank/DDBJ databases">
        <title>Evolutionary Origins and Diversification of the Mycorrhizal Mutualists.</title>
        <authorList>
            <consortium name="DOE Joint Genome Institute"/>
            <consortium name="Mycorrhizal Genomics Consortium"/>
            <person name="Kohler A."/>
            <person name="Kuo A."/>
            <person name="Nagy L.G."/>
            <person name="Floudas D."/>
            <person name="Copeland A."/>
            <person name="Barry K.W."/>
            <person name="Cichocki N."/>
            <person name="Veneault-Fourrey C."/>
            <person name="LaButti K."/>
            <person name="Lindquist E.A."/>
            <person name="Lipzen A."/>
            <person name="Lundell T."/>
            <person name="Morin E."/>
            <person name="Murat C."/>
            <person name="Riley R."/>
            <person name="Ohm R."/>
            <person name="Sun H."/>
            <person name="Tunlid A."/>
            <person name="Henrissat B."/>
            <person name="Grigoriev I.V."/>
            <person name="Hibbett D.S."/>
            <person name="Martin F."/>
        </authorList>
    </citation>
    <scope>NUCLEOTIDE SEQUENCE [LARGE SCALE GENOMIC DNA]</scope>
    <source>
        <strain evidence="12">Zn</strain>
    </source>
</reference>
<dbReference type="GO" id="GO:0045050">
    <property type="term" value="P:protein insertion into ER membrane by stop-transfer membrane-anchor sequence"/>
    <property type="evidence" value="ECO:0007669"/>
    <property type="project" value="EnsemblFungi"/>
</dbReference>
<keyword evidence="6 10" id="KW-1133">Transmembrane helix</keyword>
<dbReference type="FunCoup" id="A0A0C3HDY0">
    <property type="interactions" value="762"/>
</dbReference>
<keyword evidence="12" id="KW-1185">Reference proteome</keyword>
<evidence type="ECO:0000256" key="5">
    <source>
        <dbReference type="ARBA" id="ARBA00022824"/>
    </source>
</evidence>
<dbReference type="AlphaFoldDB" id="A0A0C3HDY0"/>
<dbReference type="GO" id="GO:0032977">
    <property type="term" value="F:membrane insertase activity"/>
    <property type="evidence" value="ECO:0007669"/>
    <property type="project" value="EnsemblFungi"/>
</dbReference>
<organism evidence="11 12">
    <name type="scientific">Oidiodendron maius (strain Zn)</name>
    <dbReference type="NCBI Taxonomy" id="913774"/>
    <lineage>
        <taxon>Eukaryota</taxon>
        <taxon>Fungi</taxon>
        <taxon>Dikarya</taxon>
        <taxon>Ascomycota</taxon>
        <taxon>Pezizomycotina</taxon>
        <taxon>Leotiomycetes</taxon>
        <taxon>Leotiomycetes incertae sedis</taxon>
        <taxon>Myxotrichaceae</taxon>
        <taxon>Oidiodendron</taxon>
    </lineage>
</organism>
<evidence type="ECO:0000256" key="7">
    <source>
        <dbReference type="ARBA" id="ARBA00023136"/>
    </source>
</evidence>
<dbReference type="EMBL" id="KN832877">
    <property type="protein sequence ID" value="KIN00502.1"/>
    <property type="molecule type" value="Genomic_DNA"/>
</dbReference>
<evidence type="ECO:0000256" key="2">
    <source>
        <dbReference type="ARBA" id="ARBA00007715"/>
    </source>
</evidence>
<keyword evidence="5" id="KW-0256">Endoplasmic reticulum</keyword>
<dbReference type="PIRSF" id="PIRSF017207">
    <property type="entry name" value="UCP017207_TM-p85"/>
    <property type="match status" value="1"/>
</dbReference>
<dbReference type="OrthoDB" id="369569at2759"/>
<accession>A0A0C3HDY0</accession>
<evidence type="ECO:0000256" key="10">
    <source>
        <dbReference type="SAM" id="Phobius"/>
    </source>
</evidence>
<protein>
    <recommendedName>
        <fullName evidence="3 8">ER membrane protein complex subunit 4</fullName>
    </recommendedName>
</protein>
<feature type="transmembrane region" description="Helical" evidence="10">
    <location>
        <begin position="130"/>
        <end position="149"/>
    </location>
</feature>
<feature type="region of interest" description="Disordered" evidence="9">
    <location>
        <begin position="1"/>
        <end position="58"/>
    </location>
</feature>
<dbReference type="GO" id="GO:0006644">
    <property type="term" value="P:phospholipid metabolic process"/>
    <property type="evidence" value="ECO:0007669"/>
    <property type="project" value="EnsemblFungi"/>
</dbReference>
<keyword evidence="4 10" id="KW-0812">Transmembrane</keyword>
<feature type="transmembrane region" description="Helical" evidence="10">
    <location>
        <begin position="82"/>
        <end position="103"/>
    </location>
</feature>
<comment type="similarity">
    <text evidence="2 8">Belongs to the EMC4 family.</text>
</comment>
<dbReference type="STRING" id="913774.A0A0C3HDY0"/>
<evidence type="ECO:0000256" key="1">
    <source>
        <dbReference type="ARBA" id="ARBA00004477"/>
    </source>
</evidence>
<evidence type="ECO:0000256" key="8">
    <source>
        <dbReference type="PIRNR" id="PIRNR017207"/>
    </source>
</evidence>
<proteinExistence type="inferred from homology"/>
<dbReference type="PANTHER" id="PTHR19315">
    <property type="entry name" value="ER MEMBRANE PROTEIN COMPLEX SUBUNIT 4"/>
    <property type="match status" value="1"/>
</dbReference>
<evidence type="ECO:0000256" key="4">
    <source>
        <dbReference type="ARBA" id="ARBA00022692"/>
    </source>
</evidence>
<reference evidence="11 12" key="1">
    <citation type="submission" date="2014-04" db="EMBL/GenBank/DDBJ databases">
        <authorList>
            <consortium name="DOE Joint Genome Institute"/>
            <person name="Kuo A."/>
            <person name="Martino E."/>
            <person name="Perotto S."/>
            <person name="Kohler A."/>
            <person name="Nagy L.G."/>
            <person name="Floudas D."/>
            <person name="Copeland A."/>
            <person name="Barry K.W."/>
            <person name="Cichocki N."/>
            <person name="Veneault-Fourrey C."/>
            <person name="LaButti K."/>
            <person name="Lindquist E.A."/>
            <person name="Lipzen A."/>
            <person name="Lundell T."/>
            <person name="Morin E."/>
            <person name="Murat C."/>
            <person name="Sun H."/>
            <person name="Tunlid A."/>
            <person name="Henrissat B."/>
            <person name="Grigoriev I.V."/>
            <person name="Hibbett D.S."/>
            <person name="Martin F."/>
            <person name="Nordberg H.P."/>
            <person name="Cantor M.N."/>
            <person name="Hua S.X."/>
        </authorList>
    </citation>
    <scope>NUCLEOTIDE SEQUENCE [LARGE SCALE GENOMIC DNA]</scope>
    <source>
        <strain evidence="11 12">Zn</strain>
    </source>
</reference>
<evidence type="ECO:0000256" key="3">
    <source>
        <dbReference type="ARBA" id="ARBA00020820"/>
    </source>
</evidence>
<dbReference type="GO" id="GO:0015914">
    <property type="term" value="P:phospholipid transport"/>
    <property type="evidence" value="ECO:0007669"/>
    <property type="project" value="EnsemblFungi"/>
</dbReference>
<keyword evidence="7 8" id="KW-0472">Membrane</keyword>
<evidence type="ECO:0000256" key="9">
    <source>
        <dbReference type="SAM" id="MobiDB-lite"/>
    </source>
</evidence>
<name>A0A0C3HDY0_OIDMZ</name>